<evidence type="ECO:0000313" key="3">
    <source>
        <dbReference type="Proteomes" id="UP000094472"/>
    </source>
</evidence>
<dbReference type="EMBL" id="LPWF01000026">
    <property type="protein sequence ID" value="ODR97407.1"/>
    <property type="molecule type" value="Genomic_DNA"/>
</dbReference>
<dbReference type="RefSeq" id="WP_069441960.1">
    <property type="nucleotide sequence ID" value="NZ_LPWF01000026.1"/>
</dbReference>
<protein>
    <recommendedName>
        <fullName evidence="1">Methyltransferase type 11 domain-containing protein</fullName>
    </recommendedName>
</protein>
<dbReference type="AlphaFoldDB" id="A0A1E3VV60"/>
<accession>A0A1E3VV60</accession>
<keyword evidence="3" id="KW-1185">Reference proteome</keyword>
<dbReference type="Proteomes" id="UP000094472">
    <property type="component" value="Unassembled WGS sequence"/>
</dbReference>
<evidence type="ECO:0000313" key="2">
    <source>
        <dbReference type="EMBL" id="ODR97407.1"/>
    </source>
</evidence>
<dbReference type="GO" id="GO:0008757">
    <property type="term" value="F:S-adenosylmethionine-dependent methyltransferase activity"/>
    <property type="evidence" value="ECO:0007669"/>
    <property type="project" value="InterPro"/>
</dbReference>
<reference evidence="2 3" key="1">
    <citation type="journal article" date="2016" name="Environ. Microbiol.">
        <title>New Methyloceanibacter diversity from North Sea sediments includes methanotroph containing solely the soluble methane monooxygenase.</title>
        <authorList>
            <person name="Vekeman B."/>
            <person name="Kerckhof F.M."/>
            <person name="Cremers G."/>
            <person name="de Vos P."/>
            <person name="Vandamme P."/>
            <person name="Boon N."/>
            <person name="Op den Camp H.J."/>
            <person name="Heylen K."/>
        </authorList>
    </citation>
    <scope>NUCLEOTIDE SEQUENCE [LARGE SCALE GENOMIC DNA]</scope>
    <source>
        <strain evidence="2 3">R-67175</strain>
    </source>
</reference>
<evidence type="ECO:0000259" key="1">
    <source>
        <dbReference type="Pfam" id="PF08241"/>
    </source>
</evidence>
<organism evidence="2 3">
    <name type="scientific">Methyloceanibacter superfactus</name>
    <dbReference type="NCBI Taxonomy" id="1774969"/>
    <lineage>
        <taxon>Bacteria</taxon>
        <taxon>Pseudomonadati</taxon>
        <taxon>Pseudomonadota</taxon>
        <taxon>Alphaproteobacteria</taxon>
        <taxon>Hyphomicrobiales</taxon>
        <taxon>Hyphomicrobiaceae</taxon>
        <taxon>Methyloceanibacter</taxon>
    </lineage>
</organism>
<dbReference type="OrthoDB" id="9802097at2"/>
<feature type="domain" description="Methyltransferase type 11" evidence="1">
    <location>
        <begin position="48"/>
        <end position="143"/>
    </location>
</feature>
<comment type="caution">
    <text evidence="2">The sequence shown here is derived from an EMBL/GenBank/DDBJ whole genome shotgun (WGS) entry which is preliminary data.</text>
</comment>
<dbReference type="SUPFAM" id="SSF53335">
    <property type="entry name" value="S-adenosyl-L-methionine-dependent methyltransferases"/>
    <property type="match status" value="1"/>
</dbReference>
<dbReference type="InterPro" id="IPR029063">
    <property type="entry name" value="SAM-dependent_MTases_sf"/>
</dbReference>
<dbReference type="InterPro" id="IPR013216">
    <property type="entry name" value="Methyltransf_11"/>
</dbReference>
<dbReference type="Pfam" id="PF08241">
    <property type="entry name" value="Methyltransf_11"/>
    <property type="match status" value="1"/>
</dbReference>
<dbReference type="Gene3D" id="3.40.50.150">
    <property type="entry name" value="Vaccinia Virus protein VP39"/>
    <property type="match status" value="1"/>
</dbReference>
<name>A0A1E3VV60_9HYPH</name>
<dbReference type="STRING" id="1774969.AUC69_12410"/>
<gene>
    <name evidence="2" type="ORF">AUC69_12410</name>
</gene>
<proteinExistence type="predicted"/>
<sequence length="212" mass="23822">MLTDATEIAIAANAKQKNIRDPRRNRQPFFHILDDFLGGKPLTGRYIDLGAGQFDFAEIVRERGGTCVGVDFDPAVAELGRYKGFEVAELNIQKLASHPFDTSFDGVFNKFSLNAFWFWDDDEAHRAFVDAIVNLIHPEGWAWLGPWNGVPKAADLDQAAIDRTLAFQRELFEAHGFITLPLTLAQTQRYGIHGDVANNVVFCKNLNWTPAR</sequence>